<sequence length="266" mass="28937">MNRFALTSQTRERVEPLVCGTIERLSSLTRFQVGFIAGKRARFNASSRALALQCATLKLASRVCLNGLAAIVLLWMLTRSADAAFVLQFNPGQTTVESNGIDQVFTIDVLVTHDGSAEPSVFSGFTFRLNDPGSNLRYSNAQEADFNFSQTPMVSLSQHTGLYSFGAASNDTEYNVGSGQTMRLMSVDFLLDRSVQSGTFDLDLTLVDAKRGTANTGGLVDISSFTTVMNGLFTVNNAVAVPEPSTLAWLLIAGATFIHRSRRRRQ</sequence>
<dbReference type="EMBL" id="SJPN01000002">
    <property type="protein sequence ID" value="TWU05456.1"/>
    <property type="molecule type" value="Genomic_DNA"/>
</dbReference>
<evidence type="ECO:0000313" key="1">
    <source>
        <dbReference type="EMBL" id="TWU05456.1"/>
    </source>
</evidence>
<dbReference type="AlphaFoldDB" id="A0A5C6B2I9"/>
<reference evidence="1 2" key="1">
    <citation type="submission" date="2019-02" db="EMBL/GenBank/DDBJ databases">
        <title>Deep-cultivation of Planctomycetes and their phenomic and genomic characterization uncovers novel biology.</title>
        <authorList>
            <person name="Wiegand S."/>
            <person name="Jogler M."/>
            <person name="Boedeker C."/>
            <person name="Pinto D."/>
            <person name="Vollmers J."/>
            <person name="Rivas-Marin E."/>
            <person name="Kohn T."/>
            <person name="Peeters S.H."/>
            <person name="Heuer A."/>
            <person name="Rast P."/>
            <person name="Oberbeckmann S."/>
            <person name="Bunk B."/>
            <person name="Jeske O."/>
            <person name="Meyerdierks A."/>
            <person name="Storesund J.E."/>
            <person name="Kallscheuer N."/>
            <person name="Luecker S."/>
            <person name="Lage O.M."/>
            <person name="Pohl T."/>
            <person name="Merkel B.J."/>
            <person name="Hornburger P."/>
            <person name="Mueller R.-W."/>
            <person name="Bruemmer F."/>
            <person name="Labrenz M."/>
            <person name="Spormann A.M."/>
            <person name="Op Den Camp H."/>
            <person name="Overmann J."/>
            <person name="Amann R."/>
            <person name="Jetten M.S.M."/>
            <person name="Mascher T."/>
            <person name="Medema M.H."/>
            <person name="Devos D.P."/>
            <person name="Kaster A.-K."/>
            <person name="Ovreas L."/>
            <person name="Rohde M."/>
            <person name="Galperin M.Y."/>
            <person name="Jogler C."/>
        </authorList>
    </citation>
    <scope>NUCLEOTIDE SEQUENCE [LARGE SCALE GENOMIC DNA]</scope>
    <source>
        <strain evidence="1 2">Pla52n</strain>
    </source>
</reference>
<comment type="caution">
    <text evidence="1">The sequence shown here is derived from an EMBL/GenBank/DDBJ whole genome shotgun (WGS) entry which is preliminary data.</text>
</comment>
<protein>
    <recommendedName>
        <fullName evidence="3">PEP-CTERM protein-sorting domain-containing protein</fullName>
    </recommendedName>
</protein>
<accession>A0A5C6B2I9</accession>
<dbReference type="OrthoDB" id="296126at2"/>
<dbReference type="NCBIfam" id="TIGR02595">
    <property type="entry name" value="PEP_CTERM"/>
    <property type="match status" value="1"/>
</dbReference>
<proteinExistence type="predicted"/>
<evidence type="ECO:0000313" key="2">
    <source>
        <dbReference type="Proteomes" id="UP000320176"/>
    </source>
</evidence>
<organism evidence="1 2">
    <name type="scientific">Stieleria varia</name>
    <dbReference type="NCBI Taxonomy" id="2528005"/>
    <lineage>
        <taxon>Bacteria</taxon>
        <taxon>Pseudomonadati</taxon>
        <taxon>Planctomycetota</taxon>
        <taxon>Planctomycetia</taxon>
        <taxon>Pirellulales</taxon>
        <taxon>Pirellulaceae</taxon>
        <taxon>Stieleria</taxon>
    </lineage>
</organism>
<dbReference type="InterPro" id="IPR013424">
    <property type="entry name" value="Ice-binding_C"/>
</dbReference>
<dbReference type="Proteomes" id="UP000320176">
    <property type="component" value="Unassembled WGS sequence"/>
</dbReference>
<name>A0A5C6B2I9_9BACT</name>
<keyword evidence="2" id="KW-1185">Reference proteome</keyword>
<evidence type="ECO:0008006" key="3">
    <source>
        <dbReference type="Google" id="ProtNLM"/>
    </source>
</evidence>
<gene>
    <name evidence="1" type="ORF">Pla52n_11680</name>
</gene>